<dbReference type="Proteomes" id="UP000037460">
    <property type="component" value="Unassembled WGS sequence"/>
</dbReference>
<feature type="domain" description="Dynamin N-terminal" evidence="3">
    <location>
        <begin position="971"/>
        <end position="1203"/>
    </location>
</feature>
<keyword evidence="1" id="KW-0175">Coiled coil</keyword>
<evidence type="ECO:0000259" key="3">
    <source>
        <dbReference type="Pfam" id="PF00350"/>
    </source>
</evidence>
<dbReference type="OrthoDB" id="2804455at2759"/>
<dbReference type="InterPro" id="IPR027417">
    <property type="entry name" value="P-loop_NTPase"/>
</dbReference>
<accession>A0A0M0JWV0</accession>
<dbReference type="EMBL" id="JWZX01002079">
    <property type="protein sequence ID" value="KOO31136.1"/>
    <property type="molecule type" value="Genomic_DNA"/>
</dbReference>
<dbReference type="PANTHER" id="PTHR36681">
    <property type="entry name" value="NUCLEAR GTPASE, GERMINAL CENTER-ASSOCIATED, TANDEM DUPLICATE 3"/>
    <property type="match status" value="1"/>
</dbReference>
<evidence type="ECO:0000313" key="5">
    <source>
        <dbReference type="Proteomes" id="UP000037460"/>
    </source>
</evidence>
<sequence length="1431" mass="152189">MALGDSPEARALAVACGLRVSVAAHASAEELEAAVNAVGRGLKTLEVELSAEKAAAAEELSSLNKALEAASQEAARRGTSTGEARARWRATVGASLLRGAHEPAVEASLRVARDVQQAACTLLAVRSDTLLALHQARLAQLQKRVGALLYADRRLEERAHDDYSERLESGVSAFQETLEKPDDFDCDECRVARKQAKQARRATRMADRPLRAAIRLFIFTAGLDEAIREVSSELEDSSSLRTKSRFCVVIKALDGDALNEPRAASKARLLKLKQLAAAADESEREQYFVQMGHLADHLGMAHEAAEAFFARGAPQSAMMRLASATGSFASWSKKGSSPVTLALRTADFRSLAPLAPALPELLVKMTPSETVLQDAVVAGLGSASLLAPGGVRKTSPAELVQILGLCLRSPALQLTPAAVEQCLMAIASKPELFPRLTDALETWRITGSRAASDGKWMAPLGPHRWAAIILAAIRALASKLHTGKLTFGADANILTSSYTLLGLIDAATDASGSSSYRNQLTSLVIDAKLLSGKLAFGADVYLLSIKEKYGTLTPDERLAPWFRRLLGAAIEEANRNVPAAPAPLPLEPASLPPLKGYAIQVELGTQSSLGSVIACGCSPCKAAKDFLQSQTEIQKTFNGERCVHGGHLHTVLTAAAKRPKVPADATFRVTVSSKATRVNGKLHVVKDVPGAKSAAELQARASSDRARALQRAEQVRARDVAIASRAVELTKVAALQELEERLVQLLEERTRHAPLDVAGFVKICSALRTGDDDLADASSVRENEVDDLEVLMSMSHADCAQVLFGKRAAATTAEEARDPEEARERFVPLFWERFVAVRRLWLALQRRKAAAEAATGAGGARAWPVVPVGVPEVVQWLEQCGEHGADSMRDPSRRLNFDEAKMHALHLDGAVLSSLAHDEWMALAQSSLLSASASLAEELWTRLQPCAALSKAMPSRVVDVLPLSSAEPLKVVVCGGTGAGKSTLINALLGCTILPTSCMRACTAAVIEMAWPDAQCAATYEARVALCSAEEWREALISACAAAVAAGRGKSPQVGTHRGAADWSRVTSFYGTASVEITAEALVEPGASEALVETLMGRAAARGLGTQVVLRASDEVEFAKLVQPYVDSSDEAESGALWPLVQRVTLLGPFSLLSCGLCLYDVPGTHDENAARERVMKSVIASAHTVLLTSNIRRACNDKSAKDLLPLALRRLLLERGWVGELAFVASQSDVFNRSELIDNLGLAEDASALDAALARNAFTKLELTKDFTKGVHLAARAAASGVGGLGSSAHWHRVPFKLPVFTVSAVEHSKLNKDAAPSDVRVMMSQLYFGKFDAGAAMVTFDPNQIRLDIGLDNGLVYLNVSKLSEFEVDKELAGAAAAAGAVAAAASAASAAQELKNLKRPAPALPAAPRKKAKATPKPEDVVIDLDSD</sequence>
<dbReference type="SUPFAM" id="SSF52540">
    <property type="entry name" value="P-loop containing nucleoside triphosphate hydrolases"/>
    <property type="match status" value="1"/>
</dbReference>
<protein>
    <recommendedName>
        <fullName evidence="3">Dynamin N-terminal domain-containing protein</fullName>
    </recommendedName>
</protein>
<gene>
    <name evidence="4" type="ORF">Ctob_002584</name>
</gene>
<dbReference type="InterPro" id="IPR045063">
    <property type="entry name" value="Dynamin_N"/>
</dbReference>
<comment type="caution">
    <text evidence="4">The sequence shown here is derived from an EMBL/GenBank/DDBJ whole genome shotgun (WGS) entry which is preliminary data.</text>
</comment>
<feature type="region of interest" description="Disordered" evidence="2">
    <location>
        <begin position="1401"/>
        <end position="1431"/>
    </location>
</feature>
<keyword evidence="5" id="KW-1185">Reference proteome</keyword>
<reference evidence="5" key="1">
    <citation type="journal article" date="2015" name="PLoS Genet.">
        <title>Genome Sequence and Transcriptome Analyses of Chrysochromulina tobin: Metabolic Tools for Enhanced Algal Fitness in the Prominent Order Prymnesiales (Haptophyceae).</title>
        <authorList>
            <person name="Hovde B.T."/>
            <person name="Deodato C.R."/>
            <person name="Hunsperger H.M."/>
            <person name="Ryken S.A."/>
            <person name="Yost W."/>
            <person name="Jha R.K."/>
            <person name="Patterson J."/>
            <person name="Monnat R.J. Jr."/>
            <person name="Barlow S.B."/>
            <person name="Starkenburg S.R."/>
            <person name="Cattolico R.A."/>
        </authorList>
    </citation>
    <scope>NUCLEOTIDE SEQUENCE</scope>
    <source>
        <strain evidence="5">CCMP291</strain>
    </source>
</reference>
<dbReference type="Gene3D" id="3.40.50.300">
    <property type="entry name" value="P-loop containing nucleotide triphosphate hydrolases"/>
    <property type="match status" value="1"/>
</dbReference>
<organism evidence="4 5">
    <name type="scientific">Chrysochromulina tobinii</name>
    <dbReference type="NCBI Taxonomy" id="1460289"/>
    <lineage>
        <taxon>Eukaryota</taxon>
        <taxon>Haptista</taxon>
        <taxon>Haptophyta</taxon>
        <taxon>Prymnesiophyceae</taxon>
        <taxon>Prymnesiales</taxon>
        <taxon>Chrysochromulinaceae</taxon>
        <taxon>Chrysochromulina</taxon>
    </lineage>
</organism>
<feature type="coiled-coil region" evidence="1">
    <location>
        <begin position="28"/>
        <end position="77"/>
    </location>
</feature>
<evidence type="ECO:0000256" key="2">
    <source>
        <dbReference type="SAM" id="MobiDB-lite"/>
    </source>
</evidence>
<dbReference type="PANTHER" id="PTHR36681:SF3">
    <property type="entry name" value="NUCLEAR GTPASE, GERMINAL CENTER-ASSOCIATED, TANDEM DUPLICATE 3"/>
    <property type="match status" value="1"/>
</dbReference>
<evidence type="ECO:0000313" key="4">
    <source>
        <dbReference type="EMBL" id="KOO31136.1"/>
    </source>
</evidence>
<name>A0A0M0JWV0_9EUKA</name>
<proteinExistence type="predicted"/>
<dbReference type="Pfam" id="PF00350">
    <property type="entry name" value="Dynamin_N"/>
    <property type="match status" value="1"/>
</dbReference>
<evidence type="ECO:0000256" key="1">
    <source>
        <dbReference type="SAM" id="Coils"/>
    </source>
</evidence>